<dbReference type="Gene3D" id="2.40.10.10">
    <property type="entry name" value="Trypsin-like serine proteases"/>
    <property type="match status" value="2"/>
</dbReference>
<dbReference type="RefSeq" id="WP_229156821.1">
    <property type="nucleotide sequence ID" value="NZ_JAJEWP010000001.1"/>
</dbReference>
<keyword evidence="1" id="KW-0732">Signal</keyword>
<dbReference type="InterPro" id="IPR043504">
    <property type="entry name" value="Peptidase_S1_PA_chymotrypsin"/>
</dbReference>
<evidence type="ECO:0000313" key="3">
    <source>
        <dbReference type="Proteomes" id="UP001520878"/>
    </source>
</evidence>
<name>A0ABS8G2Z6_9ALTE</name>
<comment type="caution">
    <text evidence="2">The sequence shown here is derived from an EMBL/GenBank/DDBJ whole genome shotgun (WGS) entry which is preliminary data.</text>
</comment>
<keyword evidence="2" id="KW-0378">Hydrolase</keyword>
<evidence type="ECO:0000256" key="1">
    <source>
        <dbReference type="SAM" id="SignalP"/>
    </source>
</evidence>
<keyword evidence="3" id="KW-1185">Reference proteome</keyword>
<proteinExistence type="predicted"/>
<feature type="signal peptide" evidence="1">
    <location>
        <begin position="1"/>
        <end position="26"/>
    </location>
</feature>
<accession>A0ABS8G2Z6</accession>
<dbReference type="InterPro" id="IPR009003">
    <property type="entry name" value="Peptidase_S1_PA"/>
</dbReference>
<dbReference type="GO" id="GO:0006508">
    <property type="term" value="P:proteolysis"/>
    <property type="evidence" value="ECO:0007669"/>
    <property type="project" value="UniProtKB-KW"/>
</dbReference>
<feature type="chain" id="PRO_5045837363" evidence="1">
    <location>
        <begin position="27"/>
        <end position="256"/>
    </location>
</feature>
<dbReference type="PANTHER" id="PTHR43019:SF23">
    <property type="entry name" value="PROTEASE DO-LIKE 5, CHLOROPLASTIC"/>
    <property type="match status" value="1"/>
</dbReference>
<evidence type="ECO:0000313" key="2">
    <source>
        <dbReference type="EMBL" id="MCC2614905.1"/>
    </source>
</evidence>
<dbReference type="SUPFAM" id="SSF50494">
    <property type="entry name" value="Trypsin-like serine proteases"/>
    <property type="match status" value="1"/>
</dbReference>
<organism evidence="2 3">
    <name type="scientific">Fluctibacter halophilus</name>
    <dbReference type="NCBI Taxonomy" id="226011"/>
    <lineage>
        <taxon>Bacteria</taxon>
        <taxon>Pseudomonadati</taxon>
        <taxon>Pseudomonadota</taxon>
        <taxon>Gammaproteobacteria</taxon>
        <taxon>Alteromonadales</taxon>
        <taxon>Alteromonadaceae</taxon>
        <taxon>Fluctibacter</taxon>
    </lineage>
</organism>
<gene>
    <name evidence="2" type="ORF">LJ739_01460</name>
</gene>
<keyword evidence="2" id="KW-0645">Protease</keyword>
<sequence>MVKLSKLTGWLLSAICVTQLMSPAFATSFVDVVKTLKPGVVGVGIYDPLGTPRVQLLGTGFVVPPGNLIATNQHVVNKALSQDSKQSWAVFAGHGERPRVLVSTIVATDEEHDLALLKMDVTLTPLTLGADTPLPDGSDIAITGFPIGSVLGLYPATHKGIVAAYSPVAIPTVHSQQLDVAMLKRLRDPFMVYQLDVVAYPGNSGSPVYNVHNGQVVGIVNKVFVKGTKETALTDPSGITYAIPVKYLKDMLKNDY</sequence>
<dbReference type="EMBL" id="JAJEWP010000001">
    <property type="protein sequence ID" value="MCC2614905.1"/>
    <property type="molecule type" value="Genomic_DNA"/>
</dbReference>
<dbReference type="GO" id="GO:0008233">
    <property type="term" value="F:peptidase activity"/>
    <property type="evidence" value="ECO:0007669"/>
    <property type="project" value="UniProtKB-KW"/>
</dbReference>
<dbReference type="Pfam" id="PF13365">
    <property type="entry name" value="Trypsin_2"/>
    <property type="match status" value="1"/>
</dbReference>
<dbReference type="PANTHER" id="PTHR43019">
    <property type="entry name" value="SERINE ENDOPROTEASE DEGS"/>
    <property type="match status" value="1"/>
</dbReference>
<reference evidence="2 3" key="1">
    <citation type="submission" date="2021-10" db="EMBL/GenBank/DDBJ databases">
        <title>Draft genome of Aestuariibacter halophilus JC2043.</title>
        <authorList>
            <person name="Emsley S.A."/>
            <person name="Pfannmuller K.M."/>
            <person name="Ushijima B."/>
            <person name="Saw J.H."/>
            <person name="Videau P."/>
        </authorList>
    </citation>
    <scope>NUCLEOTIDE SEQUENCE [LARGE SCALE GENOMIC DNA]</scope>
    <source>
        <strain evidence="2 3">JC2043</strain>
    </source>
</reference>
<dbReference type="Proteomes" id="UP001520878">
    <property type="component" value="Unassembled WGS sequence"/>
</dbReference>
<protein>
    <submittedName>
        <fullName evidence="2">Serine protease</fullName>
    </submittedName>
</protein>